<evidence type="ECO:0000313" key="1">
    <source>
        <dbReference type="EMBL" id="MDR7347163.1"/>
    </source>
</evidence>
<dbReference type="Proteomes" id="UP001183794">
    <property type="component" value="Unassembled WGS sequence"/>
</dbReference>
<name>A0ABU2B2Y0_9MICC</name>
<protein>
    <submittedName>
        <fullName evidence="1">Proteasome alpha subunit</fullName>
        <ecNumber evidence="1">3.4.25.1</ecNumber>
    </submittedName>
</protein>
<dbReference type="EMBL" id="JAVDYJ010000001">
    <property type="protein sequence ID" value="MDR7347163.1"/>
    <property type="molecule type" value="Genomic_DNA"/>
</dbReference>
<keyword evidence="2" id="KW-1185">Reference proteome</keyword>
<dbReference type="InterPro" id="IPR029055">
    <property type="entry name" value="Ntn_hydrolases_N"/>
</dbReference>
<dbReference type="GO" id="GO:0016787">
    <property type="term" value="F:hydrolase activity"/>
    <property type="evidence" value="ECO:0007669"/>
    <property type="project" value="UniProtKB-KW"/>
</dbReference>
<dbReference type="InterPro" id="IPR022296">
    <property type="entry name" value="Proteasome_asu_bac"/>
</dbReference>
<dbReference type="InterPro" id="IPR001353">
    <property type="entry name" value="Proteasome_sua/b"/>
</dbReference>
<dbReference type="Gene3D" id="3.60.20.10">
    <property type="entry name" value="Glutamine Phosphoribosylpyrophosphate, subunit 1, domain 1"/>
    <property type="match status" value="1"/>
</dbReference>
<organism evidence="1 2">
    <name type="scientific">Enteractinococcus fodinae</name>
    <dbReference type="NCBI Taxonomy" id="684663"/>
    <lineage>
        <taxon>Bacteria</taxon>
        <taxon>Bacillati</taxon>
        <taxon>Actinomycetota</taxon>
        <taxon>Actinomycetes</taxon>
        <taxon>Micrococcales</taxon>
        <taxon>Micrococcaceae</taxon>
    </lineage>
</organism>
<proteinExistence type="predicted"/>
<comment type="caution">
    <text evidence="1">The sequence shown here is derived from an EMBL/GenBank/DDBJ whole genome shotgun (WGS) entry which is preliminary data.</text>
</comment>
<keyword evidence="1" id="KW-0647">Proteasome</keyword>
<dbReference type="Pfam" id="PF00227">
    <property type="entry name" value="Proteasome"/>
    <property type="match status" value="1"/>
</dbReference>
<dbReference type="NCBIfam" id="TIGR03691">
    <property type="entry name" value="20S_bact_alpha"/>
    <property type="match status" value="1"/>
</dbReference>
<gene>
    <name evidence="1" type="ORF">J2S62_001420</name>
</gene>
<dbReference type="GO" id="GO:0000502">
    <property type="term" value="C:proteasome complex"/>
    <property type="evidence" value="ECO:0007669"/>
    <property type="project" value="UniProtKB-KW"/>
</dbReference>
<dbReference type="SUPFAM" id="SSF56235">
    <property type="entry name" value="N-terminal nucleophile aminohydrolases (Ntn hydrolases)"/>
    <property type="match status" value="1"/>
</dbReference>
<dbReference type="EC" id="3.4.25.1" evidence="1"/>
<dbReference type="CDD" id="cd01901">
    <property type="entry name" value="Ntn_hydrolase"/>
    <property type="match status" value="1"/>
</dbReference>
<evidence type="ECO:0000313" key="2">
    <source>
        <dbReference type="Proteomes" id="UP001183794"/>
    </source>
</evidence>
<sequence>MQPPIYVSPQQHMEDRADFARAGIRRGQPVVFASTVEGIVSLTHNASKSLFKLSEIYDRISWGAVGRYNEFEALRQAGIRYTDTRGYAYERIDVTARGLANMYAQTLGELFLSGAKPFEVEIGVAEVGQTPAADRLYQIGFDGTLLEHDGLLVLGGNEQELRQQLEAELGDEPGELTDTIATIRRVLGTTDTHVELALLDRDPQTIRGTHRAFRRLDPQAL</sequence>
<reference evidence="1 2" key="1">
    <citation type="submission" date="2023-07" db="EMBL/GenBank/DDBJ databases">
        <title>Sequencing the genomes of 1000 actinobacteria strains.</title>
        <authorList>
            <person name="Klenk H.-P."/>
        </authorList>
    </citation>
    <scope>NUCLEOTIDE SEQUENCE [LARGE SCALE GENOMIC DNA]</scope>
    <source>
        <strain evidence="1 2">DSM 22966</strain>
    </source>
</reference>
<dbReference type="RefSeq" id="WP_310173023.1">
    <property type="nucleotide sequence ID" value="NZ_BAABHE010000002.1"/>
</dbReference>
<keyword evidence="1" id="KW-0378">Hydrolase</keyword>
<accession>A0ABU2B2Y0</accession>